<evidence type="ECO:0000313" key="2">
    <source>
        <dbReference type="Proteomes" id="UP001604277"/>
    </source>
</evidence>
<dbReference type="Proteomes" id="UP001604277">
    <property type="component" value="Unassembled WGS sequence"/>
</dbReference>
<sequence length="225" mass="25344">MHEYSLEGVPLEDGASKIYVICKITKILKDRPMRGCENPRIVEELGKKRSRTMEDSLHANKKQKDQNCFRDDEYDMQEVPATRAHLSIYNHTTFAPKGIGELVRSEVTWGEIFRQRRFDSRVGQIFTEILWESVLGVGLLALSLRSLLLVHISRFTTRLVKGPLTQAKLQLSWVAQASSGRPLPCFCQSGARAVVIVDVQDKKGRAVAESIGLERCSFVHCGVSD</sequence>
<evidence type="ECO:0000313" key="1">
    <source>
        <dbReference type="EMBL" id="KAL2462908.1"/>
    </source>
</evidence>
<reference evidence="2" key="1">
    <citation type="submission" date="2024-07" db="EMBL/GenBank/DDBJ databases">
        <title>Two chromosome-level genome assemblies of Korean endemic species Abeliophyllum distichum and Forsythia ovata (Oleaceae).</title>
        <authorList>
            <person name="Jang H."/>
        </authorList>
    </citation>
    <scope>NUCLEOTIDE SEQUENCE [LARGE SCALE GENOMIC DNA]</scope>
</reference>
<organism evidence="1 2">
    <name type="scientific">Forsythia ovata</name>
    <dbReference type="NCBI Taxonomy" id="205694"/>
    <lineage>
        <taxon>Eukaryota</taxon>
        <taxon>Viridiplantae</taxon>
        <taxon>Streptophyta</taxon>
        <taxon>Embryophyta</taxon>
        <taxon>Tracheophyta</taxon>
        <taxon>Spermatophyta</taxon>
        <taxon>Magnoliopsida</taxon>
        <taxon>eudicotyledons</taxon>
        <taxon>Gunneridae</taxon>
        <taxon>Pentapetalae</taxon>
        <taxon>asterids</taxon>
        <taxon>lamiids</taxon>
        <taxon>Lamiales</taxon>
        <taxon>Oleaceae</taxon>
        <taxon>Forsythieae</taxon>
        <taxon>Forsythia</taxon>
    </lineage>
</organism>
<accession>A0ABD1PHS0</accession>
<name>A0ABD1PHS0_9LAMI</name>
<dbReference type="AlphaFoldDB" id="A0ABD1PHS0"/>
<comment type="caution">
    <text evidence="1">The sequence shown here is derived from an EMBL/GenBank/DDBJ whole genome shotgun (WGS) entry which is preliminary data.</text>
</comment>
<protein>
    <submittedName>
        <fullName evidence="1">Uncharacterized protein</fullName>
    </submittedName>
</protein>
<keyword evidence="2" id="KW-1185">Reference proteome</keyword>
<gene>
    <name evidence="1" type="ORF">Fot_54145</name>
</gene>
<dbReference type="EMBL" id="JBFOLJ010000020">
    <property type="protein sequence ID" value="KAL2462908.1"/>
    <property type="molecule type" value="Genomic_DNA"/>
</dbReference>
<proteinExistence type="predicted"/>